<proteinExistence type="predicted"/>
<dbReference type="HOGENOM" id="CLU_1304891_0_0_1"/>
<dbReference type="Proteomes" id="UP000005426">
    <property type="component" value="Unassembled WGS sequence"/>
</dbReference>
<organism evidence="1 2">
    <name type="scientific">Hypocrea atroviridis (strain ATCC 20476 / IMI 206040)</name>
    <name type="common">Trichoderma atroviride</name>
    <dbReference type="NCBI Taxonomy" id="452589"/>
    <lineage>
        <taxon>Eukaryota</taxon>
        <taxon>Fungi</taxon>
        <taxon>Dikarya</taxon>
        <taxon>Ascomycota</taxon>
        <taxon>Pezizomycotina</taxon>
        <taxon>Sordariomycetes</taxon>
        <taxon>Hypocreomycetidae</taxon>
        <taxon>Hypocreales</taxon>
        <taxon>Hypocreaceae</taxon>
        <taxon>Trichoderma</taxon>
    </lineage>
</organism>
<sequence length="205" mass="22468">MPITEVVFPVFKLDPETLATLQAAAPTMFSTIKGVPGLLNLLRGPLLEENGQAVDPSTHRSVLSLEWENVESFHGFYPSSDAFLGFFNVVKPLVAAAPSPQLFQAENRSTDCLSSNLTQIIKGQAASGTAETWKKIQQLLGANIPSYQAGGIEKDAAEFLGLIGWKSKEEYEQFGKQKEFLELVKQLNAQNEVDNILVQLTKIDT</sequence>
<protein>
    <recommendedName>
        <fullName evidence="3">ABM domain-containing protein</fullName>
    </recommendedName>
</protein>
<dbReference type="OrthoDB" id="4425169at2759"/>
<dbReference type="OMA" id="WNTFVTA"/>
<evidence type="ECO:0000313" key="2">
    <source>
        <dbReference type="Proteomes" id="UP000005426"/>
    </source>
</evidence>
<dbReference type="GeneID" id="25782208"/>
<dbReference type="STRING" id="452589.G9P7L5"/>
<accession>G9P7L5</accession>
<dbReference type="EMBL" id="ABDG02000027">
    <property type="protein sequence ID" value="EHK41607.1"/>
    <property type="molecule type" value="Genomic_DNA"/>
</dbReference>
<dbReference type="eggNOG" id="ENOG502T0C6">
    <property type="taxonomic scope" value="Eukaryota"/>
</dbReference>
<evidence type="ECO:0008006" key="3">
    <source>
        <dbReference type="Google" id="ProtNLM"/>
    </source>
</evidence>
<comment type="caution">
    <text evidence="1">The sequence shown here is derived from an EMBL/GenBank/DDBJ whole genome shotgun (WGS) entry which is preliminary data.</text>
</comment>
<dbReference type="RefSeq" id="XP_013939909.1">
    <property type="nucleotide sequence ID" value="XM_014084434.1"/>
</dbReference>
<dbReference type="AlphaFoldDB" id="G9P7L5"/>
<dbReference type="KEGG" id="tatv:25782208"/>
<keyword evidence="2" id="KW-1185">Reference proteome</keyword>
<name>G9P7L5_HYPAI</name>
<gene>
    <name evidence="1" type="ORF">TRIATDRAFT_302080</name>
</gene>
<evidence type="ECO:0000313" key="1">
    <source>
        <dbReference type="EMBL" id="EHK41607.1"/>
    </source>
</evidence>
<reference evidence="1 2" key="1">
    <citation type="journal article" date="2011" name="Genome Biol.">
        <title>Comparative genome sequence analysis underscores mycoparasitism as the ancestral life style of Trichoderma.</title>
        <authorList>
            <person name="Kubicek C.P."/>
            <person name="Herrera-Estrella A."/>
            <person name="Seidl-Seiboth V."/>
            <person name="Martinez D.A."/>
            <person name="Druzhinina I.S."/>
            <person name="Thon M."/>
            <person name="Zeilinger S."/>
            <person name="Casas-Flores S."/>
            <person name="Horwitz B.A."/>
            <person name="Mukherjee P.K."/>
            <person name="Mukherjee M."/>
            <person name="Kredics L."/>
            <person name="Alcaraz L.D."/>
            <person name="Aerts A."/>
            <person name="Antal Z."/>
            <person name="Atanasova L."/>
            <person name="Cervantes-Badillo M.G."/>
            <person name="Challacombe J."/>
            <person name="Chertkov O."/>
            <person name="McCluskey K."/>
            <person name="Coulpier F."/>
            <person name="Deshpande N."/>
            <person name="von Doehren H."/>
            <person name="Ebbole D.J."/>
            <person name="Esquivel-Naranjo E.U."/>
            <person name="Fekete E."/>
            <person name="Flipphi M."/>
            <person name="Glaser F."/>
            <person name="Gomez-Rodriguez E.Y."/>
            <person name="Gruber S."/>
            <person name="Han C."/>
            <person name="Henrissat B."/>
            <person name="Hermosa R."/>
            <person name="Hernandez-Onate M."/>
            <person name="Karaffa L."/>
            <person name="Kosti I."/>
            <person name="Le Crom S."/>
            <person name="Lindquist E."/>
            <person name="Lucas S."/>
            <person name="Luebeck M."/>
            <person name="Luebeck P.S."/>
            <person name="Margeot A."/>
            <person name="Metz B."/>
            <person name="Misra M."/>
            <person name="Nevalainen H."/>
            <person name="Omann M."/>
            <person name="Packer N."/>
            <person name="Perrone G."/>
            <person name="Uresti-Rivera E.E."/>
            <person name="Salamov A."/>
            <person name="Schmoll M."/>
            <person name="Seiboth B."/>
            <person name="Shapiro H."/>
            <person name="Sukno S."/>
            <person name="Tamayo-Ramos J.A."/>
            <person name="Tisch D."/>
            <person name="Wiest A."/>
            <person name="Wilkinson H.H."/>
            <person name="Zhang M."/>
            <person name="Coutinho P.M."/>
            <person name="Kenerley C.M."/>
            <person name="Monte E."/>
            <person name="Baker S.E."/>
            <person name="Grigoriev I.V."/>
        </authorList>
    </citation>
    <scope>NUCLEOTIDE SEQUENCE [LARGE SCALE GENOMIC DNA]</scope>
    <source>
        <strain evidence="2">ATCC 20476 / IMI 206040</strain>
    </source>
</reference>